<proteinExistence type="predicted"/>
<evidence type="ECO:0000313" key="2">
    <source>
        <dbReference type="WBParaSite" id="RSKR_0000068200.1"/>
    </source>
</evidence>
<reference evidence="2" key="1">
    <citation type="submission" date="2016-11" db="UniProtKB">
        <authorList>
            <consortium name="WormBaseParasite"/>
        </authorList>
    </citation>
    <scope>IDENTIFICATION</scope>
    <source>
        <strain evidence="2">KR3021</strain>
    </source>
</reference>
<evidence type="ECO:0000313" key="1">
    <source>
        <dbReference type="Proteomes" id="UP000095286"/>
    </source>
</evidence>
<name>A0AC35THJ4_9BILA</name>
<sequence length="223" mass="25234">MNKSIVKVLKDLTSNVTNGTIGAIGKVDEISTQPPDVTTAPYNIFGNLKNDVLINQAFVVSYPYLFYAFLLLLILIIITVFTAIVTFLIRNRKRIIRQESNDALHKFQSPVRYTLFSCCPCFEKEKKHYEEPLERQNSASNLGPYRRPPLPPVRRADENEDGYKGSYIPRANQLKPIQLDAAVYGTLEKSAPSTLTKNTFSTTLDSNSPSSYRHPHYSRSTLN</sequence>
<dbReference type="WBParaSite" id="RSKR_0000068200.1">
    <property type="protein sequence ID" value="RSKR_0000068200.1"/>
    <property type="gene ID" value="RSKR_0000068200"/>
</dbReference>
<dbReference type="Proteomes" id="UP000095286">
    <property type="component" value="Unplaced"/>
</dbReference>
<protein>
    <submittedName>
        <fullName evidence="2">Uncharacterized protein</fullName>
    </submittedName>
</protein>
<accession>A0AC35THJ4</accession>
<organism evidence="1 2">
    <name type="scientific">Rhabditophanes sp. KR3021</name>
    <dbReference type="NCBI Taxonomy" id="114890"/>
    <lineage>
        <taxon>Eukaryota</taxon>
        <taxon>Metazoa</taxon>
        <taxon>Ecdysozoa</taxon>
        <taxon>Nematoda</taxon>
        <taxon>Chromadorea</taxon>
        <taxon>Rhabditida</taxon>
        <taxon>Tylenchina</taxon>
        <taxon>Panagrolaimomorpha</taxon>
        <taxon>Strongyloidoidea</taxon>
        <taxon>Alloionematidae</taxon>
        <taxon>Rhabditophanes</taxon>
    </lineage>
</organism>